<sequence length="122" mass="14081">MQRLCSKLRSLAALSTQPLHTLHSSRRLLHCSPQLLLRYQPPHSIFLGERWSLCSQLFSPSSSFACRSSLRPLPVSFLGFFLFQLSLYGVTLFLVCFIYCCLRKEISQRSNEGFVFSYHCQL</sequence>
<reference evidence="2" key="1">
    <citation type="submission" date="2018-02" db="EMBL/GenBank/DDBJ databases">
        <title>Rhizophora mucronata_Transcriptome.</title>
        <authorList>
            <person name="Meera S.P."/>
            <person name="Sreeshan A."/>
            <person name="Augustine A."/>
        </authorList>
    </citation>
    <scope>NUCLEOTIDE SEQUENCE</scope>
    <source>
        <tissue evidence="2">Leaf</tissue>
    </source>
</reference>
<feature type="transmembrane region" description="Helical" evidence="1">
    <location>
        <begin position="77"/>
        <end position="102"/>
    </location>
</feature>
<keyword evidence="1" id="KW-0812">Transmembrane</keyword>
<keyword evidence="1" id="KW-0472">Membrane</keyword>
<evidence type="ECO:0000256" key="1">
    <source>
        <dbReference type="SAM" id="Phobius"/>
    </source>
</evidence>
<dbReference type="AlphaFoldDB" id="A0A2P2JN24"/>
<dbReference type="EMBL" id="GGEC01014391">
    <property type="protein sequence ID" value="MBW94874.1"/>
    <property type="molecule type" value="Transcribed_RNA"/>
</dbReference>
<keyword evidence="1" id="KW-1133">Transmembrane helix</keyword>
<accession>A0A2P2JN24</accession>
<protein>
    <submittedName>
        <fullName evidence="2">Uncharacterized protein</fullName>
    </submittedName>
</protein>
<organism evidence="2">
    <name type="scientific">Rhizophora mucronata</name>
    <name type="common">Asiatic mangrove</name>
    <dbReference type="NCBI Taxonomy" id="61149"/>
    <lineage>
        <taxon>Eukaryota</taxon>
        <taxon>Viridiplantae</taxon>
        <taxon>Streptophyta</taxon>
        <taxon>Embryophyta</taxon>
        <taxon>Tracheophyta</taxon>
        <taxon>Spermatophyta</taxon>
        <taxon>Magnoliopsida</taxon>
        <taxon>eudicotyledons</taxon>
        <taxon>Gunneridae</taxon>
        <taxon>Pentapetalae</taxon>
        <taxon>rosids</taxon>
        <taxon>fabids</taxon>
        <taxon>Malpighiales</taxon>
        <taxon>Rhizophoraceae</taxon>
        <taxon>Rhizophora</taxon>
    </lineage>
</organism>
<dbReference type="EMBL" id="GGEC01014392">
    <property type="protein sequence ID" value="MBW94875.1"/>
    <property type="molecule type" value="Transcribed_RNA"/>
</dbReference>
<evidence type="ECO:0000313" key="2">
    <source>
        <dbReference type="EMBL" id="MBW94875.1"/>
    </source>
</evidence>
<proteinExistence type="predicted"/>
<name>A0A2P2JN24_RHIMU</name>